<evidence type="ECO:0000313" key="5">
    <source>
        <dbReference type="Proteomes" id="UP001050975"/>
    </source>
</evidence>
<keyword evidence="2" id="KW-0732">Signal</keyword>
<name>A0AAV3X0J8_9CYAN</name>
<dbReference type="Proteomes" id="UP001050975">
    <property type="component" value="Unassembled WGS sequence"/>
</dbReference>
<dbReference type="InterPro" id="IPR002509">
    <property type="entry name" value="NODB_dom"/>
</dbReference>
<dbReference type="InterPro" id="IPR051398">
    <property type="entry name" value="Polysacch_Deacetylase"/>
</dbReference>
<dbReference type="PROSITE" id="PS51677">
    <property type="entry name" value="NODB"/>
    <property type="match status" value="1"/>
</dbReference>
<proteinExistence type="predicted"/>
<comment type="subcellular location">
    <subcellularLocation>
        <location evidence="1">Secreted</location>
    </subcellularLocation>
</comment>
<dbReference type="GO" id="GO:0005975">
    <property type="term" value="P:carbohydrate metabolic process"/>
    <property type="evidence" value="ECO:0007669"/>
    <property type="project" value="InterPro"/>
</dbReference>
<dbReference type="GO" id="GO:0016810">
    <property type="term" value="F:hydrolase activity, acting on carbon-nitrogen (but not peptide) bonds"/>
    <property type="evidence" value="ECO:0007669"/>
    <property type="project" value="InterPro"/>
</dbReference>
<accession>A0AAV3X0J8</accession>
<feature type="domain" description="NodB homology" evidence="3">
    <location>
        <begin position="81"/>
        <end position="345"/>
    </location>
</feature>
<evidence type="ECO:0000256" key="2">
    <source>
        <dbReference type="ARBA" id="ARBA00022729"/>
    </source>
</evidence>
<reference evidence="4" key="1">
    <citation type="submission" date="2019-10" db="EMBL/GenBank/DDBJ databases">
        <title>Draft genome sequece of Microseira wollei NIES-4236.</title>
        <authorList>
            <person name="Yamaguchi H."/>
            <person name="Suzuki S."/>
            <person name="Kawachi M."/>
        </authorList>
    </citation>
    <scope>NUCLEOTIDE SEQUENCE</scope>
    <source>
        <strain evidence="4">NIES-4236</strain>
    </source>
</reference>
<dbReference type="GO" id="GO:0005576">
    <property type="term" value="C:extracellular region"/>
    <property type="evidence" value="ECO:0007669"/>
    <property type="project" value="UniProtKB-SubCell"/>
</dbReference>
<dbReference type="Pfam" id="PF01522">
    <property type="entry name" value="Polysacc_deac_1"/>
    <property type="match status" value="2"/>
</dbReference>
<dbReference type="RefSeq" id="WP_226573792.1">
    <property type="nucleotide sequence ID" value="NZ_BLAY01000003.1"/>
</dbReference>
<keyword evidence="5" id="KW-1185">Reference proteome</keyword>
<gene>
    <name evidence="4" type="ORF">MiSe_04200</name>
</gene>
<dbReference type="CDD" id="cd10918">
    <property type="entry name" value="CE4_NodB_like_5s_6s"/>
    <property type="match status" value="1"/>
</dbReference>
<protein>
    <submittedName>
        <fullName evidence="4">Polysaccharide deacetylase</fullName>
    </submittedName>
</protein>
<evidence type="ECO:0000313" key="4">
    <source>
        <dbReference type="EMBL" id="GET35678.1"/>
    </source>
</evidence>
<organism evidence="4 5">
    <name type="scientific">Microseira wollei NIES-4236</name>
    <dbReference type="NCBI Taxonomy" id="2530354"/>
    <lineage>
        <taxon>Bacteria</taxon>
        <taxon>Bacillati</taxon>
        <taxon>Cyanobacteriota</taxon>
        <taxon>Cyanophyceae</taxon>
        <taxon>Oscillatoriophycideae</taxon>
        <taxon>Aerosakkonematales</taxon>
        <taxon>Aerosakkonemataceae</taxon>
        <taxon>Microseira</taxon>
    </lineage>
</organism>
<dbReference type="PANTHER" id="PTHR34216:SF3">
    <property type="entry name" value="POLY-BETA-1,6-N-ACETYL-D-GLUCOSAMINE N-DEACETYLASE"/>
    <property type="match status" value="1"/>
</dbReference>
<comment type="caution">
    <text evidence="4">The sequence shown here is derived from an EMBL/GenBank/DDBJ whole genome shotgun (WGS) entry which is preliminary data.</text>
</comment>
<sequence>MNPFKIAWLNDAVYKIQKRFSAQKALILMYHRIAKVDFDPWCLCVTPEHFAEQLEVLTKYAHPISLRQFVQAHQDGNIPERAVVVTFDDGYADNLHHAKPILESYGIPATIFVTTGYIGGEREFWWDELERLLLQPTNLPEKLSLSINGQIHQWDVGQATNYSQTYYQRDSKFDPWKAKPDSRLFFFYSVWDKLRSLSETQQFRILKDIQSWNNCEQNSYPSYRPMSPEELIALGADNLIEIGAHTVTHPCLSEHSETVQRNEIQNSKVFLENLLNYPITSFSYPFGNRSAQTVELARTLGFDCACSTVEDSAWQQSDPFQLPRFGVKNWNGEKFAKQLLRWFYA</sequence>
<dbReference type="AlphaFoldDB" id="A0AAV3X0J8"/>
<dbReference type="SUPFAM" id="SSF88713">
    <property type="entry name" value="Glycoside hydrolase/deacetylase"/>
    <property type="match status" value="1"/>
</dbReference>
<dbReference type="PANTHER" id="PTHR34216">
    <property type="match status" value="1"/>
</dbReference>
<dbReference type="Gene3D" id="3.20.20.370">
    <property type="entry name" value="Glycoside hydrolase/deacetylase"/>
    <property type="match status" value="1"/>
</dbReference>
<dbReference type="EMBL" id="BLAY01000003">
    <property type="protein sequence ID" value="GET35678.1"/>
    <property type="molecule type" value="Genomic_DNA"/>
</dbReference>
<evidence type="ECO:0000259" key="3">
    <source>
        <dbReference type="PROSITE" id="PS51677"/>
    </source>
</evidence>
<evidence type="ECO:0000256" key="1">
    <source>
        <dbReference type="ARBA" id="ARBA00004613"/>
    </source>
</evidence>
<dbReference type="InterPro" id="IPR011330">
    <property type="entry name" value="Glyco_hydro/deAcase_b/a-brl"/>
</dbReference>